<gene>
    <name evidence="2" type="ORF">MNBD_GAMMA24-1963</name>
</gene>
<proteinExistence type="predicted"/>
<feature type="region of interest" description="Disordered" evidence="1">
    <location>
        <begin position="334"/>
        <end position="432"/>
    </location>
</feature>
<sequence length="432" mass="47741">MILSKKNISPPVLALFLSACASPQIANIKYMDNVALKQAEETSQTPQQICETASMAIARANKEEFTFFAPLHLELASKNLKQGQDKIKNQKTVAEGMQDCFKVSKLVENGMTTKAKVESSLSDALAELKMLKSVDEEKKFTGAIQDYADDVIDLVKKIEEGDMNEAMQGQAELLKEMLTLEVNIVLTNNLEPVEAMLEKADDEDAKDLAKKTFKKAEKELESARKFIRVYYRDKQQVKNAAALAMRKAKHAYYVAQEVETLTELKPEAAEEKVLYIESLLERINRKFNKGVVIGHSLYEQTSIIGQRLDALFDVRVPANRNIAIHKGAANKNNVPVQESVAQDEPKEINPSRVIADKPQPIPVNNTETAPPVADAPEQSPVKNTEITPPVADAPEQSPVKNTETTPPVADAPEQNPVKNTETTPPVADAPEQ</sequence>
<evidence type="ECO:0000256" key="1">
    <source>
        <dbReference type="SAM" id="MobiDB-lite"/>
    </source>
</evidence>
<protein>
    <recommendedName>
        <fullName evidence="3">Lipoprotein</fullName>
    </recommendedName>
</protein>
<dbReference type="EMBL" id="UOFZ01000016">
    <property type="protein sequence ID" value="VAX12128.1"/>
    <property type="molecule type" value="Genomic_DNA"/>
</dbReference>
<evidence type="ECO:0000313" key="2">
    <source>
        <dbReference type="EMBL" id="VAX12128.1"/>
    </source>
</evidence>
<dbReference type="PROSITE" id="PS51257">
    <property type="entry name" value="PROKAR_LIPOPROTEIN"/>
    <property type="match status" value="1"/>
</dbReference>
<reference evidence="2" key="1">
    <citation type="submission" date="2018-06" db="EMBL/GenBank/DDBJ databases">
        <authorList>
            <person name="Zhirakovskaya E."/>
        </authorList>
    </citation>
    <scope>NUCLEOTIDE SEQUENCE</scope>
</reference>
<dbReference type="AlphaFoldDB" id="A0A3B1BL04"/>
<accession>A0A3B1BL04</accession>
<evidence type="ECO:0008006" key="3">
    <source>
        <dbReference type="Google" id="ProtNLM"/>
    </source>
</evidence>
<name>A0A3B1BL04_9ZZZZ</name>
<feature type="non-terminal residue" evidence="2">
    <location>
        <position position="432"/>
    </location>
</feature>
<organism evidence="2">
    <name type="scientific">hydrothermal vent metagenome</name>
    <dbReference type="NCBI Taxonomy" id="652676"/>
    <lineage>
        <taxon>unclassified sequences</taxon>
        <taxon>metagenomes</taxon>
        <taxon>ecological metagenomes</taxon>
    </lineage>
</organism>